<evidence type="ECO:0000256" key="7">
    <source>
        <dbReference type="ARBA" id="ARBA00022737"/>
    </source>
</evidence>
<evidence type="ECO:0000313" key="20">
    <source>
        <dbReference type="Proteomes" id="UP000070412"/>
    </source>
</evidence>
<proteinExistence type="inferred from homology"/>
<dbReference type="Pfam" id="PF01833">
    <property type="entry name" value="TIG"/>
    <property type="match status" value="4"/>
</dbReference>
<dbReference type="GO" id="GO:0007162">
    <property type="term" value="P:negative regulation of cell adhesion"/>
    <property type="evidence" value="ECO:0007669"/>
    <property type="project" value="TreeGrafter"/>
</dbReference>
<evidence type="ECO:0000313" key="18">
    <source>
        <dbReference type="EMBL" id="KAF7496428.1"/>
    </source>
</evidence>
<feature type="region of interest" description="Disordered" evidence="15">
    <location>
        <begin position="1978"/>
        <end position="2013"/>
    </location>
</feature>
<evidence type="ECO:0000256" key="15">
    <source>
        <dbReference type="SAM" id="MobiDB-lite"/>
    </source>
</evidence>
<keyword evidence="10 16" id="KW-0472">Membrane</keyword>
<dbReference type="InterPro" id="IPR001627">
    <property type="entry name" value="Semap_dom"/>
</dbReference>
<dbReference type="InterPro" id="IPR002165">
    <property type="entry name" value="Plexin_repeat"/>
</dbReference>
<dbReference type="GO" id="GO:0120025">
    <property type="term" value="C:plasma membrane bounded cell projection"/>
    <property type="evidence" value="ECO:0007669"/>
    <property type="project" value="UniProtKB-ARBA"/>
</dbReference>
<evidence type="ECO:0000256" key="2">
    <source>
        <dbReference type="ARBA" id="ARBA00010297"/>
    </source>
</evidence>
<reference evidence="20" key="1">
    <citation type="journal article" date="2020" name="PLoS Negl. Trop. Dis.">
        <title>High-quality nuclear genome for Sarcoptes scabiei-A critical resource for a neglected parasite.</title>
        <authorList>
            <person name="Korhonen P.K."/>
            <person name="Gasser R.B."/>
            <person name="Ma G."/>
            <person name="Wang T."/>
            <person name="Stroehlein A.J."/>
            <person name="Young N.D."/>
            <person name="Ang C.S."/>
            <person name="Fernando D.D."/>
            <person name="Lu H.C."/>
            <person name="Taylor S."/>
            <person name="Reynolds S.L."/>
            <person name="Mofiz E."/>
            <person name="Najaraj S.H."/>
            <person name="Gowda H."/>
            <person name="Madugundu A."/>
            <person name="Renuse S."/>
            <person name="Holt D."/>
            <person name="Pandey A."/>
            <person name="Papenfuss A.T."/>
            <person name="Fischer K."/>
        </authorList>
    </citation>
    <scope>NUCLEOTIDE SEQUENCE [LARGE SCALE GENOMIC DNA]</scope>
</reference>
<dbReference type="InterPro" id="IPR015943">
    <property type="entry name" value="WD40/YVTN_repeat-like_dom_sf"/>
</dbReference>
<dbReference type="Gene3D" id="2.60.40.10">
    <property type="entry name" value="Immunoglobulins"/>
    <property type="match status" value="6"/>
</dbReference>
<dbReference type="SMART" id="SM00630">
    <property type="entry name" value="Sema"/>
    <property type="match status" value="1"/>
</dbReference>
<dbReference type="SUPFAM" id="SSF101912">
    <property type="entry name" value="Sema domain"/>
    <property type="match status" value="1"/>
</dbReference>
<dbReference type="GO" id="GO:0002116">
    <property type="term" value="C:semaphorin receptor complex"/>
    <property type="evidence" value="ECO:0007669"/>
    <property type="project" value="TreeGrafter"/>
</dbReference>
<dbReference type="CDD" id="cd11236">
    <property type="entry name" value="Sema_plexin_like"/>
    <property type="match status" value="1"/>
</dbReference>
<dbReference type="InterPro" id="IPR008936">
    <property type="entry name" value="Rho_GTPase_activation_prot"/>
</dbReference>
<dbReference type="SUPFAM" id="SSF103575">
    <property type="entry name" value="Plexin repeat"/>
    <property type="match status" value="2"/>
</dbReference>
<dbReference type="InterPro" id="IPR041362">
    <property type="entry name" value="TIG2_plexin"/>
</dbReference>
<dbReference type="GO" id="GO:0017154">
    <property type="term" value="F:semaphorin receptor activity"/>
    <property type="evidence" value="ECO:0007669"/>
    <property type="project" value="InterPro"/>
</dbReference>
<dbReference type="EMBL" id="WVUK01000008">
    <property type="protein sequence ID" value="KAF7496428.1"/>
    <property type="molecule type" value="Genomic_DNA"/>
</dbReference>
<dbReference type="InterPro" id="IPR016201">
    <property type="entry name" value="PSI"/>
</dbReference>
<dbReference type="InterPro" id="IPR036352">
    <property type="entry name" value="Semap_dom_sf"/>
</dbReference>
<organism evidence="18">
    <name type="scientific">Sarcoptes scabiei</name>
    <name type="common">Itch mite</name>
    <name type="synonym">Acarus scabiei</name>
    <dbReference type="NCBI Taxonomy" id="52283"/>
    <lineage>
        <taxon>Eukaryota</taxon>
        <taxon>Metazoa</taxon>
        <taxon>Ecdysozoa</taxon>
        <taxon>Arthropoda</taxon>
        <taxon>Chelicerata</taxon>
        <taxon>Arachnida</taxon>
        <taxon>Acari</taxon>
        <taxon>Acariformes</taxon>
        <taxon>Sarcoptiformes</taxon>
        <taxon>Astigmata</taxon>
        <taxon>Psoroptidia</taxon>
        <taxon>Sarcoptoidea</taxon>
        <taxon>Sarcoptidae</taxon>
        <taxon>Sarcoptinae</taxon>
        <taxon>Sarcoptes</taxon>
    </lineage>
</organism>
<dbReference type="InterPro" id="IPR013783">
    <property type="entry name" value="Ig-like_fold"/>
</dbReference>
<dbReference type="GO" id="GO:0050772">
    <property type="term" value="P:positive regulation of axonogenesis"/>
    <property type="evidence" value="ECO:0007669"/>
    <property type="project" value="TreeGrafter"/>
</dbReference>
<evidence type="ECO:0000256" key="11">
    <source>
        <dbReference type="ARBA" id="ARBA00023157"/>
    </source>
</evidence>
<keyword evidence="6" id="KW-0732">Signal</keyword>
<dbReference type="GO" id="GO:0030334">
    <property type="term" value="P:regulation of cell migration"/>
    <property type="evidence" value="ECO:0007669"/>
    <property type="project" value="TreeGrafter"/>
</dbReference>
<dbReference type="FunFam" id="2.60.40.10:FF:000728">
    <property type="entry name" value="Plexin D1"/>
    <property type="match status" value="1"/>
</dbReference>
<comment type="subcellular location">
    <subcellularLocation>
        <location evidence="1">Cell membrane</location>
        <topology evidence="1">Single-pass type I membrane protein</topology>
    </subcellularLocation>
</comment>
<keyword evidence="20" id="KW-1185">Reference proteome</keyword>
<feature type="compositionally biased region" description="Basic residues" evidence="15">
    <location>
        <begin position="1987"/>
        <end position="2007"/>
    </location>
</feature>
<evidence type="ECO:0000259" key="17">
    <source>
        <dbReference type="PROSITE" id="PS51004"/>
    </source>
</evidence>
<keyword evidence="4" id="KW-1003">Cell membrane</keyword>
<feature type="transmembrane region" description="Helical" evidence="16">
    <location>
        <begin position="1587"/>
        <end position="1612"/>
    </location>
</feature>
<evidence type="ECO:0000256" key="6">
    <source>
        <dbReference type="ARBA" id="ARBA00022729"/>
    </source>
</evidence>
<dbReference type="SMART" id="SM00423">
    <property type="entry name" value="PSI"/>
    <property type="match status" value="3"/>
</dbReference>
<dbReference type="Pfam" id="PF17960">
    <property type="entry name" value="TIG_plexin"/>
    <property type="match status" value="1"/>
</dbReference>
<dbReference type="InterPro" id="IPR014756">
    <property type="entry name" value="Ig_E-set"/>
</dbReference>
<dbReference type="SUPFAM" id="SSF48350">
    <property type="entry name" value="GTPase activation domain, GAP"/>
    <property type="match status" value="1"/>
</dbReference>
<dbReference type="InterPro" id="IPR041019">
    <property type="entry name" value="TIG1_plexin"/>
</dbReference>
<evidence type="ECO:0000256" key="5">
    <source>
        <dbReference type="ARBA" id="ARBA00022692"/>
    </source>
</evidence>
<comment type="caution">
    <text evidence="14">Lacks conserved residue(s) required for the propagation of feature annotation.</text>
</comment>
<dbReference type="InterPro" id="IPR046800">
    <property type="entry name" value="Plexin_RBD"/>
</dbReference>
<dbReference type="InterPro" id="IPR031148">
    <property type="entry name" value="Plexin"/>
</dbReference>
<reference evidence="19" key="3">
    <citation type="submission" date="2022-06" db="UniProtKB">
        <authorList>
            <consortium name="EnsemblMetazoa"/>
        </authorList>
    </citation>
    <scope>IDENTIFICATION</scope>
</reference>
<feature type="transmembrane region" description="Helical" evidence="16">
    <location>
        <begin position="164"/>
        <end position="181"/>
    </location>
</feature>
<accession>A0A834RH31</accession>
<dbReference type="Pfam" id="PF01437">
    <property type="entry name" value="PSI"/>
    <property type="match status" value="1"/>
</dbReference>
<evidence type="ECO:0000256" key="12">
    <source>
        <dbReference type="ARBA" id="ARBA00023170"/>
    </source>
</evidence>
<comment type="similarity">
    <text evidence="2">Belongs to the plexin family.</text>
</comment>
<dbReference type="PANTHER" id="PTHR22625">
    <property type="entry name" value="PLEXIN"/>
    <property type="match status" value="1"/>
</dbReference>
<dbReference type="Pfam" id="PF20170">
    <property type="entry name" value="Plexin_RBD"/>
    <property type="match status" value="1"/>
</dbReference>
<dbReference type="Proteomes" id="UP000070412">
    <property type="component" value="Unassembled WGS sequence"/>
</dbReference>
<dbReference type="Pfam" id="PF18020">
    <property type="entry name" value="TIG_2"/>
    <property type="match status" value="1"/>
</dbReference>
<reference evidence="18" key="2">
    <citation type="submission" date="2020-01" db="EMBL/GenBank/DDBJ databases">
        <authorList>
            <person name="Korhonen P.K.K."/>
            <person name="Guangxu M.G."/>
            <person name="Wang T.W."/>
            <person name="Stroehlein A.J.S."/>
            <person name="Young N.D."/>
            <person name="Ang C.-S.A."/>
            <person name="Fernando D.W.F."/>
            <person name="Lu H.L."/>
            <person name="Taylor S.T."/>
            <person name="Ehtesham M.E.M."/>
            <person name="Najaraj S.H.N."/>
            <person name="Harsha G.H.G."/>
            <person name="Madugundu A.M."/>
            <person name="Renuse S.R."/>
            <person name="Holt D.H."/>
            <person name="Pandey A.P."/>
            <person name="Papenfuss A.P."/>
            <person name="Gasser R.B.G."/>
            <person name="Fischer K.F."/>
        </authorList>
    </citation>
    <scope>NUCLEOTIDE SEQUENCE</scope>
    <source>
        <strain evidence="18">SSS_KF_BRIS2020</strain>
    </source>
</reference>
<keyword evidence="5 16" id="KW-0812">Transmembrane</keyword>
<dbReference type="SUPFAM" id="SSF81296">
    <property type="entry name" value="E set domains"/>
    <property type="match status" value="4"/>
</dbReference>
<keyword evidence="3" id="KW-0217">Developmental protein</keyword>
<dbReference type="GO" id="GO:0005886">
    <property type="term" value="C:plasma membrane"/>
    <property type="evidence" value="ECO:0007669"/>
    <property type="project" value="UniProtKB-SubCell"/>
</dbReference>
<evidence type="ECO:0000256" key="10">
    <source>
        <dbReference type="ARBA" id="ARBA00023136"/>
    </source>
</evidence>
<evidence type="ECO:0000256" key="16">
    <source>
        <dbReference type="SAM" id="Phobius"/>
    </source>
</evidence>
<dbReference type="EnsemblMetazoa" id="SSS_3289s_mrna">
    <property type="protein sequence ID" value="KAF7496428.1"/>
    <property type="gene ID" value="SSS_3289"/>
</dbReference>
<keyword evidence="13" id="KW-0325">Glycoprotein</keyword>
<keyword evidence="12" id="KW-0675">Receptor</keyword>
<dbReference type="Pfam" id="PF01403">
    <property type="entry name" value="Sema"/>
    <property type="match status" value="1"/>
</dbReference>
<evidence type="ECO:0000256" key="3">
    <source>
        <dbReference type="ARBA" id="ARBA00022473"/>
    </source>
</evidence>
<evidence type="ECO:0000256" key="4">
    <source>
        <dbReference type="ARBA" id="ARBA00022475"/>
    </source>
</evidence>
<dbReference type="CDD" id="cd00102">
    <property type="entry name" value="IPT"/>
    <property type="match status" value="1"/>
</dbReference>
<dbReference type="Gene3D" id="1.10.506.10">
    <property type="entry name" value="GTPase Activation - p120gap, domain 1"/>
    <property type="match status" value="2"/>
</dbReference>
<dbReference type="InterPro" id="IPR013548">
    <property type="entry name" value="Plexin_cytoplasmic_RasGAP_dom"/>
</dbReference>
<evidence type="ECO:0000256" key="9">
    <source>
        <dbReference type="ARBA" id="ARBA00022989"/>
    </source>
</evidence>
<keyword evidence="9 16" id="KW-1133">Transmembrane helix</keyword>
<dbReference type="GO" id="GO:0008360">
    <property type="term" value="P:regulation of cell shape"/>
    <property type="evidence" value="ECO:0007669"/>
    <property type="project" value="TreeGrafter"/>
</dbReference>
<dbReference type="GO" id="GO:0008045">
    <property type="term" value="P:motor neuron axon guidance"/>
    <property type="evidence" value="ECO:0007669"/>
    <property type="project" value="TreeGrafter"/>
</dbReference>
<keyword evidence="8" id="KW-0524">Neurogenesis</keyword>
<dbReference type="OrthoDB" id="6491985at2759"/>
<feature type="domain" description="Sema" evidence="17">
    <location>
        <begin position="322"/>
        <end position="797"/>
    </location>
</feature>
<dbReference type="Pfam" id="PF08337">
    <property type="entry name" value="Plexin_cytopl"/>
    <property type="match status" value="1"/>
</dbReference>
<evidence type="ECO:0000313" key="19">
    <source>
        <dbReference type="EnsemblMetazoa" id="KAF7496428.1"/>
    </source>
</evidence>
<name>A0A834RH31_SARSC</name>
<keyword evidence="7" id="KW-0677">Repeat</keyword>
<evidence type="ECO:0000256" key="14">
    <source>
        <dbReference type="PROSITE-ProRule" id="PRU00352"/>
    </source>
</evidence>
<dbReference type="InterPro" id="IPR002909">
    <property type="entry name" value="IPT_dom"/>
</dbReference>
<evidence type="ECO:0000256" key="8">
    <source>
        <dbReference type="ARBA" id="ARBA00022902"/>
    </source>
</evidence>
<sequence>MVFNNDELILDKISHQNRIEFAMNWKNFELQDVSSDNLNENDCVACNNCIEFDENDNEYDDIHHLYSNRVDQCDHREENGDDGEASVSKPIRTFQLQQQQQAYRLNHSKLFCCWHRCSSSKKICDLKNIKNDLIRLEYNRFDRIYNQNVIRWLLSRSDSFRSRWILFQLPFLIASSSLIPSQSSSSSLLLLLLSVFLWLCLNYLMVISMRIFSSKSIYGVAKSNSIRSSIVLRSTKSSIISGVHRSSQQTERCLNLVRSSSSTSSSPSLSLSICSFIKMMFVIVLMLPLASLGSNVSSVINSTPSSLNLNHTNFDLQQTKSNNQTSRKQIDKQIVSIFKTDDHSINLTRLAIDHSGRIYAGGFNWLFQLNSSLAVQESVRTGPINDSPLCSPTDCSGVEESLISSQNNINKLLVVDEYSNSLLVCGTTHQGACRKHKLGNIARTEELIPLPVVANDENSSTIAFIAPSKYTGNQIQPVLYVAVTDTRLGPYRDMVPAIASRSLEPGQRYLSIIEKSFTDTAKIDIEIHMKDYFLVHYVFGFTTVDFVYIATVQKRSHLRALEEWGYQTRLSRVCQSDPAFNTYTEVTIECLGPDGEQYSLLQSATLIEAGDELAQMLRIKSRSKLFVGAFSKAIEHTSQPDTKSAICIYTLQEIEQKFAQNIHMCYNGSVTTRNMDYIAGNIPDCPSKRIQNIVSFCSETLKINGSLPIRQKSIITFPYQTITSILGHVTSSSYNVLFAGTNDGHLKKLLIVEPNLAEEFDAIMIDNGRRILSDMFVDLTGKFLYVSSPYMIAKVVVEHCPAYNNCRSCLNSRNPYCGWCSLQKSCTLRSNCQDTRSPVSSRWLSIDSNKCIEFQSIHPESLPINSLDKVKLSINQLPRLPPNVSYQCVFGSNEPIQAESSTKGLVCQSPPISLRPKLPEGSDSITIDLAIRPSDTKTDFLQRKFQFYDCNYYRTCTGCIQSRWSCQWCLKENRCVSSGYLCSAYNLASNYSDQKYSPSLRLNHLSHVISKKEECPSFNFTKKNHEIILPNRILKEISLPVQNLAYGNVLFGCLINIENIQTYIPARLINNNIVCAPTRFAYEKENATSLATVTAVWNKINFIDKINITLYKCEYLGSQMDRSDCSICLNLNPKFGCSWCSNQCTFSEQCRNAKAMICPPPRIDLIHPLSGPIQGGTLITVKGSNLGVILDEIKDKVLIGGHPCKIQNFTLSVEFSCITQPVSNQFLADVVVGNRAGFTTARDKFLYAVPEIIASTPNIGPQSGGTRIYISGNNLSIGTTLEIYLDEYPCIVDKMLVSSSQISCRTTASKYPNYQVKTLFVKIDNATLMFPNEFRYVPDPTIQRIFPLKSYVSGGRSVTVIGSNFDSIQQPRLAIFNIDGSFINDTICDVITSTQMVCLSPPVNPELIDIIYREQMDPQSLRADSSPSSLYSLSSSPYLFNYDSQSFEKISFRIGFIMDWVLSVRDLSINYSTIHSDLIYVPDPKAYPFDEGIKEFKGDSLVIEGENFRLATSESEINVTIGNQICNLTSLASNQIVCLPPEIQPEPTDEFGRPTPIYLPLVVVRFGNNLRSEIGYLRYESARGYELSLVTIGSIVIFSIILIVFILISFVFMRHKSLLAEREYKRIQMQMDTLENSVRSECKQAFAELQTDMTDLSNDLENCGVPILEHRSYVMKVFFPGVDDHPLFQHRRSSNGQANCAYNIYELAMAQFEQLIYSKPFLICFLNTLEQSQTFNIRDRVNVASLLMIILMERMEYATDILRTLLLQLVEKSVSSKYPQLMLRRTESIVEKMLTNWLALTMYDYMRNYAGSQLFMLFSAIKHQIDKGPIDVITHDARYSLSEERLLREHYSNYEQLILQVFQPEKPMEKYHVRVNDCDTINQVKGKILDVIFKNTPYSMRMHINEFDLEWRDSHGKHILLQDIDSTSKREHHCSSWQRLNTLKHYQVKNMSLMILITRNYLSQNPNHHIYMSADTLQKSSTTSSNGHHHHYSHQQHLLHHHHHQHHSSTIGNKKNSSIYPLLGSPITCDSLNGSYVTDIDNDHFWHLVKPSIDDLSKESSSSSSGSVLIHKAIPEIFLTRLLSTKGTIQKFIDDFFHTILMVNDSLPMSIKWIFDLLDEAALVYDITDPDVIHAWKSNCLPLRFWVNFIKNPNFIVDVNKTPTIDSNLSVIAQTLMDSCSSSDHRLGKDSPSSKLLFAKDIINYRKLVTQFYEDVLHLPPVQEQSFYSHMQALNSIHQGEFDTICALKELFVYAVKYHLEIIQNLQSIDYVNKQDLLERFINLINYKF</sequence>
<keyword evidence="11" id="KW-1015">Disulfide bond</keyword>
<protein>
    <submittedName>
        <fullName evidence="18">Plexin-B</fullName>
    </submittedName>
</protein>
<dbReference type="PANTHER" id="PTHR22625:SF44">
    <property type="entry name" value="PLEXIN-B"/>
    <property type="match status" value="1"/>
</dbReference>
<evidence type="ECO:0000256" key="1">
    <source>
        <dbReference type="ARBA" id="ARBA00004251"/>
    </source>
</evidence>
<evidence type="ECO:0000256" key="13">
    <source>
        <dbReference type="ARBA" id="ARBA00023180"/>
    </source>
</evidence>
<dbReference type="GO" id="GO:0097374">
    <property type="term" value="P:sensory neuron axon guidance"/>
    <property type="evidence" value="ECO:0007669"/>
    <property type="project" value="TreeGrafter"/>
</dbReference>
<gene>
    <name evidence="18" type="ORF">SSS_3289</name>
</gene>
<dbReference type="Gene3D" id="2.130.10.10">
    <property type="entry name" value="YVTN repeat-like/Quinoprotein amine dehydrogenase"/>
    <property type="match status" value="1"/>
</dbReference>
<dbReference type="SMART" id="SM00429">
    <property type="entry name" value="IPT"/>
    <property type="match status" value="3"/>
</dbReference>
<dbReference type="PROSITE" id="PS51004">
    <property type="entry name" value="SEMA"/>
    <property type="match status" value="1"/>
</dbReference>
<feature type="transmembrane region" description="Helical" evidence="16">
    <location>
        <begin position="187"/>
        <end position="206"/>
    </location>
</feature>